<reference evidence="3 4" key="1">
    <citation type="submission" date="2017-07" db="EMBL/GenBank/DDBJ databases">
        <title>The new phylogeny of genus Mycobacterium.</title>
        <authorList>
            <person name="Tortoli E."/>
            <person name="Trovato A."/>
            <person name="Cirillo D.M."/>
        </authorList>
    </citation>
    <scope>NUCLEOTIDE SEQUENCE [LARGE SCALE GENOMIC DNA]</scope>
    <source>
        <strain evidence="3 4">ATCC 33027</strain>
    </source>
</reference>
<name>A0A255DSS7_9MYCO</name>
<feature type="signal peptide" evidence="2">
    <location>
        <begin position="1"/>
        <end position="32"/>
    </location>
</feature>
<gene>
    <name evidence="3" type="ORF">CG716_03845</name>
</gene>
<organism evidence="3 4">
    <name type="scientific">Mycolicibacterium sphagni</name>
    <dbReference type="NCBI Taxonomy" id="1786"/>
    <lineage>
        <taxon>Bacteria</taxon>
        <taxon>Bacillati</taxon>
        <taxon>Actinomycetota</taxon>
        <taxon>Actinomycetes</taxon>
        <taxon>Mycobacteriales</taxon>
        <taxon>Mycobacteriaceae</taxon>
        <taxon>Mycolicibacterium</taxon>
    </lineage>
</organism>
<sequence>MSPRPRIPSLSLASALVVGLCTATGVAPPANAEPCEGAAAAAQPSPDQAFQIPQPSGIAPFDRPIGHKPAGANDQAPLPALGKLLIQTLMPNAAQVQQQAAVAPSPKPA</sequence>
<keyword evidence="2" id="KW-0732">Signal</keyword>
<evidence type="ECO:0000313" key="3">
    <source>
        <dbReference type="EMBL" id="OYN82438.1"/>
    </source>
</evidence>
<protein>
    <submittedName>
        <fullName evidence="3">Uncharacterized protein</fullName>
    </submittedName>
</protein>
<feature type="region of interest" description="Disordered" evidence="1">
    <location>
        <begin position="29"/>
        <end position="76"/>
    </location>
</feature>
<dbReference type="Proteomes" id="UP000216063">
    <property type="component" value="Unassembled WGS sequence"/>
</dbReference>
<keyword evidence="4" id="KW-1185">Reference proteome</keyword>
<accession>A0A255DSS7</accession>
<evidence type="ECO:0000313" key="4">
    <source>
        <dbReference type="Proteomes" id="UP000216063"/>
    </source>
</evidence>
<feature type="compositionally biased region" description="Low complexity" evidence="1">
    <location>
        <begin position="29"/>
        <end position="49"/>
    </location>
</feature>
<dbReference type="AlphaFoldDB" id="A0A255DSS7"/>
<feature type="non-terminal residue" evidence="3">
    <location>
        <position position="109"/>
    </location>
</feature>
<evidence type="ECO:0000256" key="1">
    <source>
        <dbReference type="SAM" id="MobiDB-lite"/>
    </source>
</evidence>
<proteinExistence type="predicted"/>
<dbReference type="EMBL" id="NOZR01000002">
    <property type="protein sequence ID" value="OYN82438.1"/>
    <property type="molecule type" value="Genomic_DNA"/>
</dbReference>
<evidence type="ECO:0000256" key="2">
    <source>
        <dbReference type="SAM" id="SignalP"/>
    </source>
</evidence>
<feature type="chain" id="PRO_5013168941" evidence="2">
    <location>
        <begin position="33"/>
        <end position="109"/>
    </location>
</feature>
<comment type="caution">
    <text evidence="3">The sequence shown here is derived from an EMBL/GenBank/DDBJ whole genome shotgun (WGS) entry which is preliminary data.</text>
</comment>